<sequence length="70" mass="7602">MRFPMTLAFILAIFCAIVMAQNDDEIVRLPGKSCKDAPPCPNGRSCMMVAPPCDSDNCDKNPVPSCGRKL</sequence>
<feature type="chain" id="PRO_5027857983" evidence="1">
    <location>
        <begin position="21"/>
        <end position="70"/>
    </location>
</feature>
<organism evidence="2 3">
    <name type="scientific">Bombus impatiens</name>
    <name type="common">Bumblebee</name>
    <dbReference type="NCBI Taxonomy" id="132113"/>
    <lineage>
        <taxon>Eukaryota</taxon>
        <taxon>Metazoa</taxon>
        <taxon>Ecdysozoa</taxon>
        <taxon>Arthropoda</taxon>
        <taxon>Hexapoda</taxon>
        <taxon>Insecta</taxon>
        <taxon>Pterygota</taxon>
        <taxon>Neoptera</taxon>
        <taxon>Endopterygota</taxon>
        <taxon>Hymenoptera</taxon>
        <taxon>Apocrita</taxon>
        <taxon>Aculeata</taxon>
        <taxon>Apoidea</taxon>
        <taxon>Anthophila</taxon>
        <taxon>Apidae</taxon>
        <taxon>Bombus</taxon>
        <taxon>Pyrobombus</taxon>
    </lineage>
</organism>
<evidence type="ECO:0000313" key="3">
    <source>
        <dbReference type="RefSeq" id="XP_033177319.1"/>
    </source>
</evidence>
<dbReference type="Proteomes" id="UP000515180">
    <property type="component" value="Unplaced"/>
</dbReference>
<name>A0A6P8LRD9_BOMIM</name>
<protein>
    <submittedName>
        <fullName evidence="3">Uncharacterized protein LOC112213053</fullName>
    </submittedName>
</protein>
<proteinExistence type="predicted"/>
<evidence type="ECO:0000313" key="2">
    <source>
        <dbReference type="Proteomes" id="UP000515180"/>
    </source>
</evidence>
<dbReference type="AlphaFoldDB" id="A0A6P8LRD9"/>
<evidence type="ECO:0000256" key="1">
    <source>
        <dbReference type="SAM" id="SignalP"/>
    </source>
</evidence>
<dbReference type="GeneID" id="112213053"/>
<feature type="signal peptide" evidence="1">
    <location>
        <begin position="1"/>
        <end position="20"/>
    </location>
</feature>
<keyword evidence="2" id="KW-1185">Reference proteome</keyword>
<accession>A0A6P8LRD9</accession>
<dbReference type="OrthoDB" id="7692976at2759"/>
<dbReference type="RefSeq" id="XP_033177319.1">
    <property type="nucleotide sequence ID" value="XM_033321428.1"/>
</dbReference>
<keyword evidence="1" id="KW-0732">Signal</keyword>
<reference evidence="3" key="1">
    <citation type="submission" date="2025-08" db="UniProtKB">
        <authorList>
            <consortium name="RefSeq"/>
        </authorList>
    </citation>
    <scope>IDENTIFICATION</scope>
</reference>
<gene>
    <name evidence="3" type="primary">LOC112213053</name>
</gene>